<dbReference type="SUPFAM" id="SSF55874">
    <property type="entry name" value="ATPase domain of HSP90 chaperone/DNA topoisomerase II/histidine kinase"/>
    <property type="match status" value="1"/>
</dbReference>
<dbReference type="InterPro" id="IPR001789">
    <property type="entry name" value="Sig_transdc_resp-reg_receiver"/>
</dbReference>
<dbReference type="GO" id="GO:0016301">
    <property type="term" value="F:kinase activity"/>
    <property type="evidence" value="ECO:0007669"/>
    <property type="project" value="UniProtKB-KW"/>
</dbReference>
<feature type="transmembrane region" description="Helical" evidence="5">
    <location>
        <begin position="74"/>
        <end position="96"/>
    </location>
</feature>
<dbReference type="Pfam" id="PF00512">
    <property type="entry name" value="HisKA"/>
    <property type="match status" value="1"/>
</dbReference>
<keyword evidence="3 4" id="KW-0597">Phosphoprotein</keyword>
<dbReference type="Gene3D" id="3.30.565.10">
    <property type="entry name" value="Histidine kinase-like ATPase, C-terminal domain"/>
    <property type="match status" value="1"/>
</dbReference>
<gene>
    <name evidence="8" type="ORF">NKI27_18640</name>
</gene>
<dbReference type="CDD" id="cd00075">
    <property type="entry name" value="HATPase"/>
    <property type="match status" value="1"/>
</dbReference>
<dbReference type="EMBL" id="CP100390">
    <property type="protein sequence ID" value="UZE96039.1"/>
    <property type="molecule type" value="Genomic_DNA"/>
</dbReference>
<keyword evidence="5" id="KW-0472">Membrane</keyword>
<dbReference type="InterPro" id="IPR004358">
    <property type="entry name" value="Sig_transdc_His_kin-like_C"/>
</dbReference>
<feature type="transmembrane region" description="Helical" evidence="5">
    <location>
        <begin position="156"/>
        <end position="176"/>
    </location>
</feature>
<dbReference type="PRINTS" id="PR00344">
    <property type="entry name" value="BCTRLSENSOR"/>
</dbReference>
<dbReference type="SMART" id="SM00387">
    <property type="entry name" value="HATPase_c"/>
    <property type="match status" value="1"/>
</dbReference>
<dbReference type="SUPFAM" id="SSF47384">
    <property type="entry name" value="Homodimeric domain of signal transducing histidine kinase"/>
    <property type="match status" value="1"/>
</dbReference>
<feature type="transmembrane region" description="Helical" evidence="5">
    <location>
        <begin position="103"/>
        <end position="126"/>
    </location>
</feature>
<feature type="transmembrane region" description="Helical" evidence="5">
    <location>
        <begin position="49"/>
        <end position="68"/>
    </location>
</feature>
<proteinExistence type="predicted"/>
<dbReference type="InterPro" id="IPR003594">
    <property type="entry name" value="HATPase_dom"/>
</dbReference>
<keyword evidence="9" id="KW-1185">Reference proteome</keyword>
<dbReference type="InterPro" id="IPR011006">
    <property type="entry name" value="CheY-like_superfamily"/>
</dbReference>
<evidence type="ECO:0000259" key="7">
    <source>
        <dbReference type="PROSITE" id="PS50110"/>
    </source>
</evidence>
<comment type="catalytic activity">
    <reaction evidence="1">
        <text>ATP + protein L-histidine = ADP + protein N-phospho-L-histidine.</text>
        <dbReference type="EC" id="2.7.13.3"/>
    </reaction>
</comment>
<organism evidence="8 9">
    <name type="scientific">Alkalimarinus alittae</name>
    <dbReference type="NCBI Taxonomy" id="2961619"/>
    <lineage>
        <taxon>Bacteria</taxon>
        <taxon>Pseudomonadati</taxon>
        <taxon>Pseudomonadota</taxon>
        <taxon>Gammaproteobacteria</taxon>
        <taxon>Alteromonadales</taxon>
        <taxon>Alteromonadaceae</taxon>
        <taxon>Alkalimarinus</taxon>
    </lineage>
</organism>
<evidence type="ECO:0000256" key="1">
    <source>
        <dbReference type="ARBA" id="ARBA00000085"/>
    </source>
</evidence>
<reference evidence="8" key="1">
    <citation type="submission" date="2022-06" db="EMBL/GenBank/DDBJ databases">
        <title>Alkalimarinus sp. nov., isolated from gut of a Alitta virens.</title>
        <authorList>
            <person name="Yang A.I."/>
            <person name="Shin N.-R."/>
        </authorList>
    </citation>
    <scope>NUCLEOTIDE SEQUENCE</scope>
    <source>
        <strain evidence="8">A2M4</strain>
    </source>
</reference>
<feature type="transmembrane region" description="Helical" evidence="5">
    <location>
        <begin position="182"/>
        <end position="201"/>
    </location>
</feature>
<evidence type="ECO:0000256" key="3">
    <source>
        <dbReference type="ARBA" id="ARBA00022553"/>
    </source>
</evidence>
<evidence type="ECO:0000256" key="5">
    <source>
        <dbReference type="SAM" id="Phobius"/>
    </source>
</evidence>
<keyword evidence="5" id="KW-1133">Transmembrane helix</keyword>
<dbReference type="Pfam" id="PF00072">
    <property type="entry name" value="Response_reg"/>
    <property type="match status" value="1"/>
</dbReference>
<dbReference type="SUPFAM" id="SSF52172">
    <property type="entry name" value="CheY-like"/>
    <property type="match status" value="1"/>
</dbReference>
<dbReference type="InterPro" id="IPR005467">
    <property type="entry name" value="His_kinase_dom"/>
</dbReference>
<dbReference type="PROSITE" id="PS50110">
    <property type="entry name" value="RESPONSE_REGULATORY"/>
    <property type="match status" value="1"/>
</dbReference>
<evidence type="ECO:0000256" key="2">
    <source>
        <dbReference type="ARBA" id="ARBA00012438"/>
    </source>
</evidence>
<sequence>MSRWIKGLNEEQITRDLALGFRQLRFSSSLENVYQQYFYQWLTKRARPIGWFSLAIFLSYSLLDYRLFPDFVSQWTISIRLFLICPLILILIWLSYQPLKPRLFFAYYGVSYFLSGLAIVAIIMSARFQQVYMPYDGLLLVMMYGYFVMKVPFYSAIAASWLIFLTYLIVGGLAGIPQQELIYNSSFLITANIIGGVGSYLQEHSQRTHFLGQLLLEFAHETAEIKSEQKTKLIATASHELRQPLHAMNLLAENLSGELGNSQQQDTMSRLQLSILQLQDLLGSLFDISRLSIGVIKPRKKEVDCSELINSLVTEYRPRCDASGIILTANLPQHLFANTDPLLLTRILRNLLENALKHSQATELAVTLNKVRDADQQDAIEINVIDNGVGIEQQDQEDAFKEFNSLARHGGGLGVGLAVVKQLTAMQGISLTLISSKNTGCQFRLLLPVGRPLRLLRNDEIRDKDLFVRAAKCENEKIKQLTIVDDDREILASMAHLITGWHYQVSLFDSPSRLLNAVQAETPDAIIVDYQFLNDPDTNGVELIQRLRQHYGREVPALLLSANTELDLDAAVSGNTVVAYKPLKPAKLKLILSHLTAKPN</sequence>
<dbReference type="PANTHER" id="PTHR43547">
    <property type="entry name" value="TWO-COMPONENT HISTIDINE KINASE"/>
    <property type="match status" value="1"/>
</dbReference>
<feature type="domain" description="Histidine kinase" evidence="6">
    <location>
        <begin position="236"/>
        <end position="451"/>
    </location>
</feature>
<dbReference type="RefSeq" id="WP_265047524.1">
    <property type="nucleotide sequence ID" value="NZ_CP100390.1"/>
</dbReference>
<protein>
    <recommendedName>
        <fullName evidence="2">histidine kinase</fullName>
        <ecNumber evidence="2">2.7.13.3</ecNumber>
    </recommendedName>
</protein>
<dbReference type="SMART" id="SM00388">
    <property type="entry name" value="HisKA"/>
    <property type="match status" value="1"/>
</dbReference>
<accession>A0ABY6N1W0</accession>
<dbReference type="Gene3D" id="3.40.50.2300">
    <property type="match status" value="1"/>
</dbReference>
<dbReference type="SMART" id="SM00448">
    <property type="entry name" value="REC"/>
    <property type="match status" value="1"/>
</dbReference>
<evidence type="ECO:0000259" key="6">
    <source>
        <dbReference type="PROSITE" id="PS50109"/>
    </source>
</evidence>
<feature type="domain" description="Response regulatory" evidence="7">
    <location>
        <begin position="480"/>
        <end position="596"/>
    </location>
</feature>
<feature type="modified residue" description="4-aspartylphosphate" evidence="4">
    <location>
        <position position="529"/>
    </location>
</feature>
<evidence type="ECO:0000313" key="8">
    <source>
        <dbReference type="EMBL" id="UZE96039.1"/>
    </source>
</evidence>
<dbReference type="Gene3D" id="1.10.287.130">
    <property type="match status" value="1"/>
</dbReference>
<dbReference type="PANTHER" id="PTHR43547:SF2">
    <property type="entry name" value="HYBRID SIGNAL TRANSDUCTION HISTIDINE KINASE C"/>
    <property type="match status" value="1"/>
</dbReference>
<name>A0ABY6N1W0_9ALTE</name>
<keyword evidence="8" id="KW-0808">Transferase</keyword>
<dbReference type="InterPro" id="IPR036890">
    <property type="entry name" value="HATPase_C_sf"/>
</dbReference>
<dbReference type="CDD" id="cd00082">
    <property type="entry name" value="HisKA"/>
    <property type="match status" value="1"/>
</dbReference>
<keyword evidence="8" id="KW-0418">Kinase</keyword>
<dbReference type="InterPro" id="IPR036097">
    <property type="entry name" value="HisK_dim/P_sf"/>
</dbReference>
<dbReference type="EC" id="2.7.13.3" evidence="2"/>
<dbReference type="PROSITE" id="PS50109">
    <property type="entry name" value="HIS_KIN"/>
    <property type="match status" value="1"/>
</dbReference>
<keyword evidence="5" id="KW-0812">Transmembrane</keyword>
<dbReference type="CDD" id="cd00156">
    <property type="entry name" value="REC"/>
    <property type="match status" value="1"/>
</dbReference>
<dbReference type="Proteomes" id="UP001163739">
    <property type="component" value="Chromosome"/>
</dbReference>
<dbReference type="InterPro" id="IPR003661">
    <property type="entry name" value="HisK_dim/P_dom"/>
</dbReference>
<evidence type="ECO:0000256" key="4">
    <source>
        <dbReference type="PROSITE-ProRule" id="PRU00169"/>
    </source>
</evidence>
<evidence type="ECO:0000313" key="9">
    <source>
        <dbReference type="Proteomes" id="UP001163739"/>
    </source>
</evidence>
<dbReference type="Pfam" id="PF02518">
    <property type="entry name" value="HATPase_c"/>
    <property type="match status" value="1"/>
</dbReference>